<proteinExistence type="predicted"/>
<name>A0A917IFL7_9MICO</name>
<keyword evidence="1" id="KW-0812">Transmembrane</keyword>
<accession>A0A917IFL7</accession>
<dbReference type="AlphaFoldDB" id="A0A917IFL7"/>
<organism evidence="2 3">
    <name type="scientific">Microbacterium album</name>
    <dbReference type="NCBI Taxonomy" id="2053191"/>
    <lineage>
        <taxon>Bacteria</taxon>
        <taxon>Bacillati</taxon>
        <taxon>Actinomycetota</taxon>
        <taxon>Actinomycetes</taxon>
        <taxon>Micrococcales</taxon>
        <taxon>Microbacteriaceae</taxon>
        <taxon>Microbacterium</taxon>
    </lineage>
</organism>
<feature type="transmembrane region" description="Helical" evidence="1">
    <location>
        <begin position="12"/>
        <end position="34"/>
    </location>
</feature>
<evidence type="ECO:0000313" key="3">
    <source>
        <dbReference type="Proteomes" id="UP000657592"/>
    </source>
</evidence>
<comment type="caution">
    <text evidence="2">The sequence shown here is derived from an EMBL/GenBank/DDBJ whole genome shotgun (WGS) entry which is preliminary data.</text>
</comment>
<sequence>MLAAGGILGAEYLGSAWLGLLIGLLVALGLFIAFQSRRGDHPGRDEYDDGARL</sequence>
<reference evidence="2" key="2">
    <citation type="submission" date="2020-09" db="EMBL/GenBank/DDBJ databases">
        <authorList>
            <person name="Sun Q."/>
            <person name="Zhou Y."/>
        </authorList>
    </citation>
    <scope>NUCLEOTIDE SEQUENCE</scope>
    <source>
        <strain evidence="2">CGMCC 1.15794</strain>
    </source>
</reference>
<keyword evidence="3" id="KW-1185">Reference proteome</keyword>
<evidence type="ECO:0000313" key="2">
    <source>
        <dbReference type="EMBL" id="GGH45489.1"/>
    </source>
</evidence>
<keyword evidence="1" id="KW-0472">Membrane</keyword>
<reference evidence="2" key="1">
    <citation type="journal article" date="2014" name="Int. J. Syst. Evol. Microbiol.">
        <title>Complete genome sequence of Corynebacterium casei LMG S-19264T (=DSM 44701T), isolated from a smear-ripened cheese.</title>
        <authorList>
            <consortium name="US DOE Joint Genome Institute (JGI-PGF)"/>
            <person name="Walter F."/>
            <person name="Albersmeier A."/>
            <person name="Kalinowski J."/>
            <person name="Ruckert C."/>
        </authorList>
    </citation>
    <scope>NUCLEOTIDE SEQUENCE</scope>
    <source>
        <strain evidence="2">CGMCC 1.15794</strain>
    </source>
</reference>
<gene>
    <name evidence="2" type="ORF">GCM10010921_20920</name>
</gene>
<evidence type="ECO:0000256" key="1">
    <source>
        <dbReference type="SAM" id="Phobius"/>
    </source>
</evidence>
<dbReference type="EMBL" id="BMJY01000008">
    <property type="protein sequence ID" value="GGH45489.1"/>
    <property type="molecule type" value="Genomic_DNA"/>
</dbReference>
<keyword evidence="1" id="KW-1133">Transmembrane helix</keyword>
<protein>
    <submittedName>
        <fullName evidence="2">Uncharacterized protein</fullName>
    </submittedName>
</protein>
<dbReference type="Proteomes" id="UP000657592">
    <property type="component" value="Unassembled WGS sequence"/>
</dbReference>